<organism evidence="1 2">
    <name type="scientific">Heterorhabditis bacteriophora</name>
    <name type="common">Entomopathogenic nematode worm</name>
    <dbReference type="NCBI Taxonomy" id="37862"/>
    <lineage>
        <taxon>Eukaryota</taxon>
        <taxon>Metazoa</taxon>
        <taxon>Ecdysozoa</taxon>
        <taxon>Nematoda</taxon>
        <taxon>Chromadorea</taxon>
        <taxon>Rhabditida</taxon>
        <taxon>Rhabditina</taxon>
        <taxon>Rhabditomorpha</taxon>
        <taxon>Strongyloidea</taxon>
        <taxon>Heterorhabditidae</taxon>
        <taxon>Heterorhabditis</taxon>
    </lineage>
</organism>
<dbReference type="WBParaSite" id="Hba_07779">
    <property type="protein sequence ID" value="Hba_07779"/>
    <property type="gene ID" value="Hba_07779"/>
</dbReference>
<dbReference type="AlphaFoldDB" id="A0A1I7WRL1"/>
<evidence type="ECO:0000313" key="1">
    <source>
        <dbReference type="Proteomes" id="UP000095283"/>
    </source>
</evidence>
<accession>A0A1I7WRL1</accession>
<protein>
    <submittedName>
        <fullName evidence="2">Plastocyanin-like domain-containing protein</fullName>
    </submittedName>
</protein>
<keyword evidence="1" id="KW-1185">Reference proteome</keyword>
<name>A0A1I7WRL1_HETBA</name>
<dbReference type="Proteomes" id="UP000095283">
    <property type="component" value="Unplaced"/>
</dbReference>
<evidence type="ECO:0000313" key="2">
    <source>
        <dbReference type="WBParaSite" id="Hba_07779"/>
    </source>
</evidence>
<proteinExistence type="predicted"/>
<reference evidence="2" key="1">
    <citation type="submission" date="2016-11" db="UniProtKB">
        <authorList>
            <consortium name="WormBaseParasite"/>
        </authorList>
    </citation>
    <scope>IDENTIFICATION</scope>
</reference>
<sequence length="90" mass="9831">MVHVIVLQPGLGASTDVIGGIFLLETERIPNHNTTSTEISQQPSAWNVRVLNHGIINAQPGNTYFVNMFDDNATNILCKLDGIPIDMKTV</sequence>